<feature type="transmembrane region" description="Helical" evidence="1">
    <location>
        <begin position="20"/>
        <end position="47"/>
    </location>
</feature>
<evidence type="ECO:0000313" key="2">
    <source>
        <dbReference type="EMBL" id="ALT67973.1"/>
    </source>
</evidence>
<feature type="transmembrane region" description="Helical" evidence="1">
    <location>
        <begin position="108"/>
        <end position="126"/>
    </location>
</feature>
<proteinExistence type="predicted"/>
<feature type="transmembrane region" description="Helical" evidence="1">
    <location>
        <begin position="252"/>
        <end position="273"/>
    </location>
</feature>
<evidence type="ECO:0000256" key="1">
    <source>
        <dbReference type="SAM" id="Phobius"/>
    </source>
</evidence>
<protein>
    <submittedName>
        <fullName evidence="2">Uncharacterized protein</fullName>
    </submittedName>
</protein>
<keyword evidence="3" id="KW-1185">Reference proteome</keyword>
<keyword evidence="1" id="KW-1133">Transmembrane helix</keyword>
<dbReference type="AlphaFoldDB" id="A0A0U2SG62"/>
<sequence>MVLSDKMAIKELKSIDLSSYTIISTGVATLISIVIAIIIVGLFAVSVPNSFGVMIYIFPTIVFGTMISNIFVNFSTGYLYNVLSKRLGFIKFDIEEDSIKSISAKETGLLVGFITLIMILVMYLATSLILPLILSSFMTLLMYSAQTGIATVMYQTMMLISNPMTIAVGILGSVIIVSVFTLLGVYIYNILASSNREILVKLSEKNNLTQLDSITPLNFAIAIGAISLILNIIIAAILVISSVPIFNALVDVLIGFVCAFIAAMLIALSYNFLAPKLGKLKVELE</sequence>
<dbReference type="KEGG" id="mmil:sm9_0164"/>
<keyword evidence="1" id="KW-0812">Transmembrane</keyword>
<dbReference type="PATRIC" id="fig|230361.4.peg.165"/>
<dbReference type="EMBL" id="CP011266">
    <property type="protein sequence ID" value="ALT67973.1"/>
    <property type="molecule type" value="Genomic_DNA"/>
</dbReference>
<feature type="transmembrane region" description="Helical" evidence="1">
    <location>
        <begin position="53"/>
        <end position="80"/>
    </location>
</feature>
<evidence type="ECO:0000313" key="3">
    <source>
        <dbReference type="Proteomes" id="UP000067738"/>
    </source>
</evidence>
<reference evidence="2 3" key="1">
    <citation type="submission" date="2015-04" db="EMBL/GenBank/DDBJ databases">
        <title>The complete genome sequence of the rumen methanogen Methanobrevibacter millerae SM9.</title>
        <authorList>
            <person name="Leahy S.C."/>
            <person name="Kelly W.J."/>
            <person name="Pacheco D.M."/>
            <person name="Li D."/>
            <person name="Altermann E."/>
            <person name="Attwood G.T."/>
        </authorList>
    </citation>
    <scope>NUCLEOTIDE SEQUENCE [LARGE SCALE GENOMIC DNA]</scope>
    <source>
        <strain evidence="2 3">SM9</strain>
    </source>
</reference>
<gene>
    <name evidence="2" type="ORF">sm9_0164</name>
</gene>
<name>A0A0U2SG62_9EURY</name>
<feature type="transmembrane region" description="Helical" evidence="1">
    <location>
        <begin position="219"/>
        <end position="240"/>
    </location>
</feature>
<accession>A0A0U2SG62</accession>
<keyword evidence="1" id="KW-0472">Membrane</keyword>
<feature type="transmembrane region" description="Helical" evidence="1">
    <location>
        <begin position="166"/>
        <end position="188"/>
    </location>
</feature>
<organism evidence="2 3">
    <name type="scientific">Methanobrevibacter millerae</name>
    <dbReference type="NCBI Taxonomy" id="230361"/>
    <lineage>
        <taxon>Archaea</taxon>
        <taxon>Methanobacteriati</taxon>
        <taxon>Methanobacteriota</taxon>
        <taxon>Methanomada group</taxon>
        <taxon>Methanobacteria</taxon>
        <taxon>Methanobacteriales</taxon>
        <taxon>Methanobacteriaceae</taxon>
        <taxon>Methanobrevibacter</taxon>
    </lineage>
</organism>
<dbReference type="Proteomes" id="UP000067738">
    <property type="component" value="Chromosome"/>
</dbReference>